<name>A0A6J5PCN7_9CAUD</name>
<dbReference type="EMBL" id="LR797201">
    <property type="protein sequence ID" value="CAB4194138.1"/>
    <property type="molecule type" value="Genomic_DNA"/>
</dbReference>
<sequence length="36" mass="4113">MAVAGMDDLDNPLRRDIDDAMDAGELLPFRYQKMLD</sequence>
<protein>
    <submittedName>
        <fullName evidence="1">Uncharacterized protein</fullName>
    </submittedName>
</protein>
<evidence type="ECO:0000313" key="2">
    <source>
        <dbReference type="EMBL" id="CAB4180369.1"/>
    </source>
</evidence>
<proteinExistence type="predicted"/>
<organism evidence="1">
    <name type="scientific">uncultured Caudovirales phage</name>
    <dbReference type="NCBI Taxonomy" id="2100421"/>
    <lineage>
        <taxon>Viruses</taxon>
        <taxon>Duplodnaviria</taxon>
        <taxon>Heunggongvirae</taxon>
        <taxon>Uroviricota</taxon>
        <taxon>Caudoviricetes</taxon>
        <taxon>Peduoviridae</taxon>
        <taxon>Maltschvirus</taxon>
        <taxon>Maltschvirus maltsch</taxon>
    </lineage>
</organism>
<dbReference type="EMBL" id="LR796999">
    <property type="protein sequence ID" value="CAB4180369.1"/>
    <property type="molecule type" value="Genomic_DNA"/>
</dbReference>
<dbReference type="EMBL" id="LR796801">
    <property type="protein sequence ID" value="CAB4167201.1"/>
    <property type="molecule type" value="Genomic_DNA"/>
</dbReference>
<accession>A0A6J5PCN7</accession>
<reference evidence="1" key="1">
    <citation type="submission" date="2020-04" db="EMBL/GenBank/DDBJ databases">
        <authorList>
            <person name="Chiriac C."/>
            <person name="Salcher M."/>
            <person name="Ghai R."/>
            <person name="Kavagutti S V."/>
        </authorList>
    </citation>
    <scope>NUCLEOTIDE SEQUENCE</scope>
</reference>
<evidence type="ECO:0000313" key="1">
    <source>
        <dbReference type="EMBL" id="CAB4167201.1"/>
    </source>
</evidence>
<gene>
    <name evidence="2" type="ORF">UFOVP1042_21</name>
    <name evidence="3" type="ORF">UFOVP1262_16</name>
    <name evidence="1" type="ORF">UFOVP863_3</name>
</gene>
<evidence type="ECO:0000313" key="3">
    <source>
        <dbReference type="EMBL" id="CAB4194138.1"/>
    </source>
</evidence>